<dbReference type="Pfam" id="PF02357">
    <property type="entry name" value="NusG"/>
    <property type="match status" value="1"/>
</dbReference>
<dbReference type="InterPro" id="IPR047050">
    <property type="entry name" value="NGN"/>
</dbReference>
<dbReference type="CDD" id="cd06091">
    <property type="entry name" value="KOW_NusG"/>
    <property type="match status" value="1"/>
</dbReference>
<evidence type="ECO:0008006" key="8">
    <source>
        <dbReference type="Google" id="ProtNLM"/>
    </source>
</evidence>
<dbReference type="SMART" id="SM00738">
    <property type="entry name" value="NGN"/>
    <property type="match status" value="1"/>
</dbReference>
<evidence type="ECO:0000256" key="3">
    <source>
        <dbReference type="ARBA" id="ARBA00023015"/>
    </source>
</evidence>
<keyword evidence="4" id="KW-0804">Transcription</keyword>
<dbReference type="Gene3D" id="3.30.70.940">
    <property type="entry name" value="NusG, N-terminal domain"/>
    <property type="match status" value="1"/>
</dbReference>
<dbReference type="PRINTS" id="PR00338">
    <property type="entry name" value="NUSGTNSCPFCT"/>
</dbReference>
<dbReference type="PROSITE" id="PS01014">
    <property type="entry name" value="NUSG"/>
    <property type="match status" value="1"/>
</dbReference>
<evidence type="ECO:0000259" key="5">
    <source>
        <dbReference type="SMART" id="SM00738"/>
    </source>
</evidence>
<dbReference type="GO" id="GO:0032784">
    <property type="term" value="P:regulation of DNA-templated transcription elongation"/>
    <property type="evidence" value="ECO:0007669"/>
    <property type="project" value="InterPro"/>
</dbReference>
<dbReference type="GO" id="GO:0031564">
    <property type="term" value="P:transcription antitermination"/>
    <property type="evidence" value="ECO:0007669"/>
    <property type="project" value="UniProtKB-KW"/>
</dbReference>
<sequence>NKIKANLEHRTESMNMGDKIFDIFIPKEDVVEIKSGKKEISSKKVLPGYLLVKMYLDDDSWYVVRNTPGVTGFVGNKDKPVPLSALEVGKIMKRQDTGKPRPKTDFEVGQPIKVTTGPFANFDGTISEINLDQGKLKVLVSIFGRQTPVELNFNQVSKI</sequence>
<protein>
    <recommendedName>
        <fullName evidence="8">Transcription termination/antitermination protein NusG</fullName>
    </recommendedName>
</protein>
<dbReference type="GO" id="GO:0005829">
    <property type="term" value="C:cytosol"/>
    <property type="evidence" value="ECO:0007669"/>
    <property type="project" value="TreeGrafter"/>
</dbReference>
<dbReference type="InterPro" id="IPR001062">
    <property type="entry name" value="Transcrpt_antiterm_NusG"/>
</dbReference>
<dbReference type="SMART" id="SM00739">
    <property type="entry name" value="KOW"/>
    <property type="match status" value="1"/>
</dbReference>
<dbReference type="InterPro" id="IPR005824">
    <property type="entry name" value="KOW"/>
</dbReference>
<reference evidence="7" key="1">
    <citation type="journal article" date="2014" name="Front. Microbiol.">
        <title>High frequency of phylogenetically diverse reductive dehalogenase-homologous genes in deep subseafloor sedimentary metagenomes.</title>
        <authorList>
            <person name="Kawai M."/>
            <person name="Futagami T."/>
            <person name="Toyoda A."/>
            <person name="Takaki Y."/>
            <person name="Nishi S."/>
            <person name="Hori S."/>
            <person name="Arai W."/>
            <person name="Tsubouchi T."/>
            <person name="Morono Y."/>
            <person name="Uchiyama I."/>
            <person name="Ito T."/>
            <person name="Fujiyama A."/>
            <person name="Inagaki F."/>
            <person name="Takami H."/>
        </authorList>
    </citation>
    <scope>NUCLEOTIDE SEQUENCE</scope>
    <source>
        <strain evidence="7">Expedition CK06-06</strain>
    </source>
</reference>
<organism evidence="7">
    <name type="scientific">marine sediment metagenome</name>
    <dbReference type="NCBI Taxonomy" id="412755"/>
    <lineage>
        <taxon>unclassified sequences</taxon>
        <taxon>metagenomes</taxon>
        <taxon>ecological metagenomes</taxon>
    </lineage>
</organism>
<dbReference type="PANTHER" id="PTHR30265:SF2">
    <property type="entry name" value="TRANSCRIPTION TERMINATION_ANTITERMINATION PROTEIN NUSG"/>
    <property type="match status" value="1"/>
</dbReference>
<dbReference type="PANTHER" id="PTHR30265">
    <property type="entry name" value="RHO-INTERACTING TRANSCRIPTION TERMINATION FACTOR NUSG"/>
    <property type="match status" value="1"/>
</dbReference>
<dbReference type="InterPro" id="IPR043425">
    <property type="entry name" value="NusG-like"/>
</dbReference>
<dbReference type="InterPro" id="IPR008991">
    <property type="entry name" value="Translation_prot_SH3-like_sf"/>
</dbReference>
<feature type="domain" description="NusG-like N-terminal" evidence="5">
    <location>
        <begin position="1"/>
        <end position="95"/>
    </location>
</feature>
<dbReference type="AlphaFoldDB" id="X0VIR7"/>
<dbReference type="Gene3D" id="2.30.30.30">
    <property type="match status" value="1"/>
</dbReference>
<dbReference type="NCBIfam" id="TIGR00922">
    <property type="entry name" value="nusG"/>
    <property type="match status" value="1"/>
</dbReference>
<dbReference type="InterPro" id="IPR014722">
    <property type="entry name" value="Rib_uL2_dom2"/>
</dbReference>
<comment type="caution">
    <text evidence="7">The sequence shown here is derived from an EMBL/GenBank/DDBJ whole genome shotgun (WGS) entry which is preliminary data.</text>
</comment>
<dbReference type="SUPFAM" id="SSF50104">
    <property type="entry name" value="Translation proteins SH3-like domain"/>
    <property type="match status" value="1"/>
</dbReference>
<dbReference type="InterPro" id="IPR015869">
    <property type="entry name" value="Transcrpt_antiterm_NusG_bac_CS"/>
</dbReference>
<dbReference type="CDD" id="cd09891">
    <property type="entry name" value="NGN_Bact_1"/>
    <property type="match status" value="1"/>
</dbReference>
<dbReference type="InterPro" id="IPR006645">
    <property type="entry name" value="NGN-like_dom"/>
</dbReference>
<dbReference type="SUPFAM" id="SSF82679">
    <property type="entry name" value="N-utilization substance G protein NusG, N-terminal domain"/>
    <property type="match status" value="1"/>
</dbReference>
<keyword evidence="2" id="KW-0889">Transcription antitermination</keyword>
<name>X0VIR7_9ZZZZ</name>
<feature type="domain" description="KOW" evidence="6">
    <location>
        <begin position="105"/>
        <end position="132"/>
    </location>
</feature>
<accession>X0VIR7</accession>
<gene>
    <name evidence="7" type="ORF">S01H1_37255</name>
</gene>
<proteinExistence type="inferred from homology"/>
<dbReference type="HAMAP" id="MF_00948">
    <property type="entry name" value="NusG"/>
    <property type="match status" value="1"/>
</dbReference>
<feature type="non-terminal residue" evidence="7">
    <location>
        <position position="1"/>
    </location>
</feature>
<keyword evidence="3" id="KW-0805">Transcription regulation</keyword>
<evidence type="ECO:0000256" key="2">
    <source>
        <dbReference type="ARBA" id="ARBA00022814"/>
    </source>
</evidence>
<keyword evidence="1" id="KW-0806">Transcription termination</keyword>
<dbReference type="InterPro" id="IPR036735">
    <property type="entry name" value="NGN_dom_sf"/>
</dbReference>
<dbReference type="GO" id="GO:0006354">
    <property type="term" value="P:DNA-templated transcription elongation"/>
    <property type="evidence" value="ECO:0007669"/>
    <property type="project" value="InterPro"/>
</dbReference>
<dbReference type="FunFam" id="2.30.30.30:FF:000002">
    <property type="entry name" value="Transcription termination/antitermination factor NusG"/>
    <property type="match status" value="1"/>
</dbReference>
<dbReference type="GO" id="GO:0006353">
    <property type="term" value="P:DNA-templated transcription termination"/>
    <property type="evidence" value="ECO:0007669"/>
    <property type="project" value="UniProtKB-KW"/>
</dbReference>
<evidence type="ECO:0000259" key="6">
    <source>
        <dbReference type="SMART" id="SM00739"/>
    </source>
</evidence>
<evidence type="ECO:0000256" key="1">
    <source>
        <dbReference type="ARBA" id="ARBA00022472"/>
    </source>
</evidence>
<evidence type="ECO:0000256" key="4">
    <source>
        <dbReference type="ARBA" id="ARBA00023163"/>
    </source>
</evidence>
<evidence type="ECO:0000313" key="7">
    <source>
        <dbReference type="EMBL" id="GAG11082.1"/>
    </source>
</evidence>
<dbReference type="EMBL" id="BARS01023398">
    <property type="protein sequence ID" value="GAG11082.1"/>
    <property type="molecule type" value="Genomic_DNA"/>
</dbReference>